<dbReference type="Gene3D" id="3.40.50.10680">
    <property type="entry name" value="CofD-like domains"/>
    <property type="match status" value="1"/>
</dbReference>
<proteinExistence type="predicted"/>
<organism evidence="2 3">
    <name type="scientific">Physocladia obscura</name>
    <dbReference type="NCBI Taxonomy" id="109957"/>
    <lineage>
        <taxon>Eukaryota</taxon>
        <taxon>Fungi</taxon>
        <taxon>Fungi incertae sedis</taxon>
        <taxon>Chytridiomycota</taxon>
        <taxon>Chytridiomycota incertae sedis</taxon>
        <taxon>Chytridiomycetes</taxon>
        <taxon>Chytridiales</taxon>
        <taxon>Chytriomycetaceae</taxon>
        <taxon>Physocladia</taxon>
    </lineage>
</organism>
<dbReference type="Proteomes" id="UP001211907">
    <property type="component" value="Unassembled WGS sequence"/>
</dbReference>
<gene>
    <name evidence="2" type="ORF">HK100_004374</name>
</gene>
<sequence>MNETPKLRATTTMPVATAGTAPSVSVLSTTLNNANAALKNSNMNDGAAELGGLSISHRLQPLSVSVLASRTADPNTEIRTSKIAPSILIFSGGSAVSPFVPMLQSISEDICYAMPVSDDGGSTFEIVKVMGGPGIGDIRSRLLGLADTSTPEGLAVFRLLSYRLPVGNATSSNSIDPAKLEWMNILEGNHALWTDIPLPHQYTIRSFLFQFNDKLLKGTAGIHMFSNGEMNQTFDFRGGCIGNFFITGCRLFFNSLEAAIFQFSKLVGCPNKTAVLPIISTNHSPVSIGVTLRNGVNIFGQCEISHPGATAIPIVSPQSSSNLRGVHTRIPSSPSFHDTSPASSLGGNISMNQSTTPYRLKRPPSSSFKKFNLGSSLDYATNLNIHPSKSHTSLSSSQSSSNLFFSKSHTEAPPLTSTIRRVFYTTPTHTEISPTINHLLPSLIARKRTVIYGMGSLYTSLHPCLIVPGVGSLLADTPQTKILLVNGTHDRESAGYTALDFVLGVVDALNCSVITERAGDNAVREVVTRRDASTDMDGADTVWRWRGALVGTGSGGGGGGNGGSGGMLQLGGSGGGTSSCASSSVGVSPDGGVLFGSSLKMGVTIGTKAGVLDFSDNEDDDDTTSQGDAESEELEMSEMMSPGGRGYLVKPYPPSAFITHMLYTEDSKVVIEVEQIEALGIKCMMVAKNGDNANSLSIPPANFLGFGSHRVQRGSYANFSSLNSRVPGHFGVEELKNALEPLLR</sequence>
<evidence type="ECO:0000313" key="3">
    <source>
        <dbReference type="Proteomes" id="UP001211907"/>
    </source>
</evidence>
<dbReference type="InterPro" id="IPR038136">
    <property type="entry name" value="CofD-like_dom_sf"/>
</dbReference>
<evidence type="ECO:0000256" key="1">
    <source>
        <dbReference type="SAM" id="MobiDB-lite"/>
    </source>
</evidence>
<name>A0AAD5XJK0_9FUNG</name>
<dbReference type="SUPFAM" id="SSF142338">
    <property type="entry name" value="CofD-like"/>
    <property type="match status" value="1"/>
</dbReference>
<dbReference type="InterPro" id="IPR002882">
    <property type="entry name" value="CofD"/>
</dbReference>
<dbReference type="PANTHER" id="PTHR31240:SF0">
    <property type="entry name" value="MATERNAL EFFECT EMBRYO ARREST 18"/>
    <property type="match status" value="1"/>
</dbReference>
<dbReference type="EMBL" id="JADGJH010000217">
    <property type="protein sequence ID" value="KAJ3133514.1"/>
    <property type="molecule type" value="Genomic_DNA"/>
</dbReference>
<feature type="region of interest" description="Disordered" evidence="1">
    <location>
        <begin position="554"/>
        <end position="583"/>
    </location>
</feature>
<protein>
    <submittedName>
        <fullName evidence="2">Uncharacterized protein</fullName>
    </submittedName>
</protein>
<dbReference type="AlphaFoldDB" id="A0AAD5XJK0"/>
<dbReference type="PANTHER" id="PTHR31240">
    <property type="entry name" value="MATERNAL EFFECT EMBRYO ARREST 18"/>
    <property type="match status" value="1"/>
</dbReference>
<feature type="region of interest" description="Disordered" evidence="1">
    <location>
        <begin position="612"/>
        <end position="640"/>
    </location>
</feature>
<dbReference type="GO" id="GO:0043743">
    <property type="term" value="F:LPPG:FO 2-phospho-L-lactate transferase activity"/>
    <property type="evidence" value="ECO:0007669"/>
    <property type="project" value="InterPro"/>
</dbReference>
<accession>A0AAD5XJK0</accession>
<comment type="caution">
    <text evidence="2">The sequence shown here is derived from an EMBL/GenBank/DDBJ whole genome shotgun (WGS) entry which is preliminary data.</text>
</comment>
<evidence type="ECO:0000313" key="2">
    <source>
        <dbReference type="EMBL" id="KAJ3133514.1"/>
    </source>
</evidence>
<keyword evidence="3" id="KW-1185">Reference proteome</keyword>
<feature type="compositionally biased region" description="Gly residues" evidence="1">
    <location>
        <begin position="554"/>
        <end position="577"/>
    </location>
</feature>
<feature type="compositionally biased region" description="Acidic residues" evidence="1">
    <location>
        <begin position="615"/>
        <end position="636"/>
    </location>
</feature>
<dbReference type="Pfam" id="PF01933">
    <property type="entry name" value="CofD"/>
    <property type="match status" value="1"/>
</dbReference>
<reference evidence="2" key="1">
    <citation type="submission" date="2020-05" db="EMBL/GenBank/DDBJ databases">
        <title>Phylogenomic resolution of chytrid fungi.</title>
        <authorList>
            <person name="Stajich J.E."/>
            <person name="Amses K."/>
            <person name="Simmons R."/>
            <person name="Seto K."/>
            <person name="Myers J."/>
            <person name="Bonds A."/>
            <person name="Quandt C.A."/>
            <person name="Barry K."/>
            <person name="Liu P."/>
            <person name="Grigoriev I."/>
            <person name="Longcore J.E."/>
            <person name="James T.Y."/>
        </authorList>
    </citation>
    <scope>NUCLEOTIDE SEQUENCE</scope>
    <source>
        <strain evidence="2">JEL0513</strain>
    </source>
</reference>